<dbReference type="AlphaFoldDB" id="A0A3R8T0I9"/>
<dbReference type="SUPFAM" id="SSF46785">
    <property type="entry name" value="Winged helix' DNA-binding domain"/>
    <property type="match status" value="1"/>
</dbReference>
<protein>
    <submittedName>
        <fullName evidence="6">LysR family transcriptional regulator</fullName>
    </submittedName>
</protein>
<dbReference type="Pfam" id="PF03466">
    <property type="entry name" value="LysR_substrate"/>
    <property type="match status" value="1"/>
</dbReference>
<sequence length="298" mass="33261">MKENLNDLRAFLVVAQQGSFTKAARQMGVSPSALSHSIRGVEERLQVKLFNRTTRSVSTTDAGERLYQRLLPLFDGIDREVDALSEVRDAVRGKVRINGTRHVFDHVLRERIGRFVQTHPEIEVELMGDSRFVDIVADRFDFGIRLGDDVEKDMIAVRVSPDMRMCVVATPAYLTAHGTPQTPADLVHHECIRMLLADGSALVWEFADPAQPGRVAKVQPQGRLASNLEGCLRSALQHGQGLLWTPQDTVADLLAAGEVVSVLEDWAISYPGYHLYYPNRHHQSPVFRAVVEALRYAG</sequence>
<name>A0A3R8T0I9_9BURK</name>
<organism evidence="6 7">
    <name type="scientific">Lautropia dentalis</name>
    <dbReference type="NCBI Taxonomy" id="2490857"/>
    <lineage>
        <taxon>Bacteria</taxon>
        <taxon>Pseudomonadati</taxon>
        <taxon>Pseudomonadota</taxon>
        <taxon>Betaproteobacteria</taxon>
        <taxon>Burkholderiales</taxon>
        <taxon>Burkholderiaceae</taxon>
        <taxon>Lautropia</taxon>
    </lineage>
</organism>
<dbReference type="RefSeq" id="WP_125095867.1">
    <property type="nucleotide sequence ID" value="NZ_RRUE01000002.1"/>
</dbReference>
<dbReference type="EMBL" id="RRUE01000002">
    <property type="protein sequence ID" value="RRN43663.1"/>
    <property type="molecule type" value="Genomic_DNA"/>
</dbReference>
<evidence type="ECO:0000256" key="2">
    <source>
        <dbReference type="ARBA" id="ARBA00023015"/>
    </source>
</evidence>
<dbReference type="InterPro" id="IPR036388">
    <property type="entry name" value="WH-like_DNA-bd_sf"/>
</dbReference>
<dbReference type="InterPro" id="IPR005119">
    <property type="entry name" value="LysR_subst-bd"/>
</dbReference>
<dbReference type="InterPro" id="IPR036390">
    <property type="entry name" value="WH_DNA-bd_sf"/>
</dbReference>
<dbReference type="Pfam" id="PF00126">
    <property type="entry name" value="HTH_1"/>
    <property type="match status" value="1"/>
</dbReference>
<dbReference type="SUPFAM" id="SSF53850">
    <property type="entry name" value="Periplasmic binding protein-like II"/>
    <property type="match status" value="1"/>
</dbReference>
<dbReference type="FunFam" id="1.10.10.10:FF:000001">
    <property type="entry name" value="LysR family transcriptional regulator"/>
    <property type="match status" value="1"/>
</dbReference>
<dbReference type="Proteomes" id="UP000270261">
    <property type="component" value="Unassembled WGS sequence"/>
</dbReference>
<reference evidence="6 7" key="1">
    <citation type="submission" date="2018-11" db="EMBL/GenBank/DDBJ databases">
        <title>Genome sequencing of Lautropia sp. KCOM 2505 (= ChDC F240).</title>
        <authorList>
            <person name="Kook J.-K."/>
            <person name="Park S.-N."/>
            <person name="Lim Y.K."/>
        </authorList>
    </citation>
    <scope>NUCLEOTIDE SEQUENCE [LARGE SCALE GENOMIC DNA]</scope>
    <source>
        <strain evidence="6 7">KCOM 2505</strain>
    </source>
</reference>
<keyword evidence="7" id="KW-1185">Reference proteome</keyword>
<evidence type="ECO:0000256" key="4">
    <source>
        <dbReference type="ARBA" id="ARBA00023163"/>
    </source>
</evidence>
<keyword evidence="2" id="KW-0805">Transcription regulation</keyword>
<accession>A0A3R8T0I9</accession>
<dbReference type="Gene3D" id="1.10.10.10">
    <property type="entry name" value="Winged helix-like DNA-binding domain superfamily/Winged helix DNA-binding domain"/>
    <property type="match status" value="1"/>
</dbReference>
<feature type="domain" description="HTH lysR-type" evidence="5">
    <location>
        <begin position="1"/>
        <end position="60"/>
    </location>
</feature>
<proteinExistence type="inferred from homology"/>
<dbReference type="PROSITE" id="PS50931">
    <property type="entry name" value="HTH_LYSR"/>
    <property type="match status" value="1"/>
</dbReference>
<keyword evidence="4" id="KW-0804">Transcription</keyword>
<comment type="similarity">
    <text evidence="1">Belongs to the LysR transcriptional regulatory family.</text>
</comment>
<evidence type="ECO:0000313" key="7">
    <source>
        <dbReference type="Proteomes" id="UP000270261"/>
    </source>
</evidence>
<dbReference type="GO" id="GO:0006351">
    <property type="term" value="P:DNA-templated transcription"/>
    <property type="evidence" value="ECO:0007669"/>
    <property type="project" value="TreeGrafter"/>
</dbReference>
<dbReference type="PANTHER" id="PTHR30537:SF1">
    <property type="entry name" value="HTH-TYPE TRANSCRIPTIONAL REGULATOR PGRR"/>
    <property type="match status" value="1"/>
</dbReference>
<dbReference type="InterPro" id="IPR000847">
    <property type="entry name" value="LysR_HTH_N"/>
</dbReference>
<dbReference type="OrthoDB" id="9813056at2"/>
<dbReference type="GO" id="GO:0043565">
    <property type="term" value="F:sequence-specific DNA binding"/>
    <property type="evidence" value="ECO:0007669"/>
    <property type="project" value="TreeGrafter"/>
</dbReference>
<dbReference type="PANTHER" id="PTHR30537">
    <property type="entry name" value="HTH-TYPE TRANSCRIPTIONAL REGULATOR"/>
    <property type="match status" value="1"/>
</dbReference>
<dbReference type="GO" id="GO:0003700">
    <property type="term" value="F:DNA-binding transcription factor activity"/>
    <property type="evidence" value="ECO:0007669"/>
    <property type="project" value="InterPro"/>
</dbReference>
<keyword evidence="3" id="KW-0238">DNA-binding</keyword>
<gene>
    <name evidence="6" type="ORF">EHV23_09540</name>
</gene>
<comment type="caution">
    <text evidence="6">The sequence shown here is derived from an EMBL/GenBank/DDBJ whole genome shotgun (WGS) entry which is preliminary data.</text>
</comment>
<evidence type="ECO:0000256" key="3">
    <source>
        <dbReference type="ARBA" id="ARBA00023125"/>
    </source>
</evidence>
<evidence type="ECO:0000256" key="1">
    <source>
        <dbReference type="ARBA" id="ARBA00009437"/>
    </source>
</evidence>
<evidence type="ECO:0000259" key="5">
    <source>
        <dbReference type="PROSITE" id="PS50931"/>
    </source>
</evidence>
<evidence type="ECO:0000313" key="6">
    <source>
        <dbReference type="EMBL" id="RRN43663.1"/>
    </source>
</evidence>
<dbReference type="InterPro" id="IPR058163">
    <property type="entry name" value="LysR-type_TF_proteobact-type"/>
</dbReference>
<dbReference type="Gene3D" id="3.40.190.290">
    <property type="match status" value="1"/>
</dbReference>